<evidence type="ECO:0008006" key="3">
    <source>
        <dbReference type="Google" id="ProtNLM"/>
    </source>
</evidence>
<dbReference type="Proteomes" id="UP000028705">
    <property type="component" value="Unassembled WGS sequence"/>
</dbReference>
<dbReference type="InterPro" id="IPR012334">
    <property type="entry name" value="Pectin_lyas_fold"/>
</dbReference>
<organism evidence="1 2">
    <name type="scientific">Chryseobacterium soli</name>
    <dbReference type="NCBI Taxonomy" id="445961"/>
    <lineage>
        <taxon>Bacteria</taxon>
        <taxon>Pseudomonadati</taxon>
        <taxon>Bacteroidota</taxon>
        <taxon>Flavobacteriia</taxon>
        <taxon>Flavobacteriales</taxon>
        <taxon>Weeksellaceae</taxon>
        <taxon>Chryseobacterium group</taxon>
        <taxon>Chryseobacterium</taxon>
    </lineage>
</organism>
<evidence type="ECO:0000313" key="2">
    <source>
        <dbReference type="Proteomes" id="UP000028705"/>
    </source>
</evidence>
<dbReference type="InterPro" id="IPR011050">
    <property type="entry name" value="Pectin_lyase_fold/virulence"/>
</dbReference>
<dbReference type="RefSeq" id="WP_034711605.1">
    <property type="nucleotide sequence ID" value="NZ_JPRH01000004.1"/>
</dbReference>
<dbReference type="SUPFAM" id="SSF51126">
    <property type="entry name" value="Pectin lyase-like"/>
    <property type="match status" value="1"/>
</dbReference>
<sequence length="500" mass="55109">MSNNLNLLTISEFIGTQDPSLDKDIVILLDEFSGEIVNLKKQDTSVPNGKYLSFIKANSDGSVAYYKRVVTNDISIKIAEVHGDGNTDDSAEIQLLINEMEAGQVLNLENKRYMLYTPIQINKAIKIKSSGTVGIGPDRPYLLTNNNNGIIINKSGVVLEGFAIGNGVPYATTSNALTGIKIVGTNTQYINDITLRNIFINGYQTALEVNYMWTSQIQTLKTLNCQVGILVKGKSVNNEISNNTSLSFDFTTADSKGIWFLGEKGEGTEKEGWRIIDTLIYGAYEAIYAEKISHVNFMNSMIDFCQHIGIVMLNDCYNWNINSNYIALRKPGYGIYSANSIVNPLMVRGHKIIDNDILIYENSEADVVSIGVNIIGAGSLYDDVRGNSVKNFKAYDIRALEGLKTTISNNKCLSEIEPNIVSNFITNDNLGTVYYQNLNDSLHLGKVKITYADAYPTTSSSQWKRGDIILNIGPAVDAPIGWVNTTDGTNTWKPFGIINA</sequence>
<keyword evidence="2" id="KW-1185">Reference proteome</keyword>
<reference evidence="1 2" key="1">
    <citation type="submission" date="2014-07" db="EMBL/GenBank/DDBJ databases">
        <title>Genome of Chryseobacterium soli DSM 19298.</title>
        <authorList>
            <person name="Stropko S.J."/>
            <person name="Pipes S.E."/>
            <person name="Newman J."/>
        </authorList>
    </citation>
    <scope>NUCLEOTIDE SEQUENCE [LARGE SCALE GENOMIC DNA]</scope>
    <source>
        <strain evidence="1 2">DSM 19298</strain>
    </source>
</reference>
<gene>
    <name evidence="1" type="ORF">IW15_12765</name>
</gene>
<protein>
    <recommendedName>
        <fullName evidence="3">Pectate lyase superfamily protein domain-containing protein</fullName>
    </recommendedName>
</protein>
<evidence type="ECO:0000313" key="1">
    <source>
        <dbReference type="EMBL" id="KFF12417.1"/>
    </source>
</evidence>
<dbReference type="OrthoDB" id="1219098at2"/>
<proteinExistence type="predicted"/>
<comment type="caution">
    <text evidence="1">The sequence shown here is derived from an EMBL/GenBank/DDBJ whole genome shotgun (WGS) entry which is preliminary data.</text>
</comment>
<dbReference type="Gene3D" id="2.160.20.10">
    <property type="entry name" value="Single-stranded right-handed beta-helix, Pectin lyase-like"/>
    <property type="match status" value="1"/>
</dbReference>
<name>A0A086A6V3_9FLAO</name>
<dbReference type="AlphaFoldDB" id="A0A086A6V3"/>
<dbReference type="EMBL" id="JPRH01000004">
    <property type="protein sequence ID" value="KFF12417.1"/>
    <property type="molecule type" value="Genomic_DNA"/>
</dbReference>
<accession>A0A086A6V3</accession>